<name>A0A9D1RPR6_9CORY</name>
<protein>
    <submittedName>
        <fullName evidence="6">Gamma-glutamyltransferase</fullName>
        <ecNumber evidence="6">2.3.2.2</ecNumber>
    </submittedName>
</protein>
<evidence type="ECO:0000256" key="3">
    <source>
        <dbReference type="ARBA" id="ARBA00022801"/>
    </source>
</evidence>
<dbReference type="InterPro" id="IPR029055">
    <property type="entry name" value="Ntn_hydrolases_N"/>
</dbReference>
<dbReference type="Proteomes" id="UP000824190">
    <property type="component" value="Unassembled WGS sequence"/>
</dbReference>
<evidence type="ECO:0000256" key="1">
    <source>
        <dbReference type="ARBA" id="ARBA00009381"/>
    </source>
</evidence>
<keyword evidence="3" id="KW-0378">Hydrolase</keyword>
<dbReference type="GO" id="GO:0103068">
    <property type="term" value="F:leukotriene C4 gamma-glutamyl transferase activity"/>
    <property type="evidence" value="ECO:0007669"/>
    <property type="project" value="UniProtKB-EC"/>
</dbReference>
<reference evidence="6" key="1">
    <citation type="journal article" date="2021" name="PeerJ">
        <title>Extensive microbial diversity within the chicken gut microbiome revealed by metagenomics and culture.</title>
        <authorList>
            <person name="Gilroy R."/>
            <person name="Ravi A."/>
            <person name="Getino M."/>
            <person name="Pursley I."/>
            <person name="Horton D.L."/>
            <person name="Alikhan N.F."/>
            <person name="Baker D."/>
            <person name="Gharbi K."/>
            <person name="Hall N."/>
            <person name="Watson M."/>
            <person name="Adriaenssens E.M."/>
            <person name="Foster-Nyarko E."/>
            <person name="Jarju S."/>
            <person name="Secka A."/>
            <person name="Antonio M."/>
            <person name="Oren A."/>
            <person name="Chaudhuri R.R."/>
            <person name="La Ragione R."/>
            <person name="Hildebrand F."/>
            <person name="Pallen M.J."/>
        </authorList>
    </citation>
    <scope>NUCLEOTIDE SEQUENCE</scope>
    <source>
        <strain evidence="6">CHK32-1732</strain>
    </source>
</reference>
<comment type="caution">
    <text evidence="6">The sequence shown here is derived from an EMBL/GenBank/DDBJ whole genome shotgun (WGS) entry which is preliminary data.</text>
</comment>
<dbReference type="Gene3D" id="1.10.246.130">
    <property type="match status" value="1"/>
</dbReference>
<dbReference type="PRINTS" id="PR01210">
    <property type="entry name" value="GGTRANSPTASE"/>
</dbReference>
<feature type="compositionally biased region" description="Acidic residues" evidence="5">
    <location>
        <begin position="366"/>
        <end position="375"/>
    </location>
</feature>
<evidence type="ECO:0000256" key="4">
    <source>
        <dbReference type="ARBA" id="ARBA00023145"/>
    </source>
</evidence>
<proteinExistence type="inferred from homology"/>
<keyword evidence="2 6" id="KW-0808">Transferase</keyword>
<dbReference type="InterPro" id="IPR043137">
    <property type="entry name" value="GGT_ssub_C"/>
</dbReference>
<evidence type="ECO:0000256" key="5">
    <source>
        <dbReference type="SAM" id="MobiDB-lite"/>
    </source>
</evidence>
<evidence type="ECO:0000313" key="6">
    <source>
        <dbReference type="EMBL" id="HIW90562.1"/>
    </source>
</evidence>
<organism evidence="6 7">
    <name type="scientific">Candidatus Corynebacterium avicola</name>
    <dbReference type="NCBI Taxonomy" id="2838527"/>
    <lineage>
        <taxon>Bacteria</taxon>
        <taxon>Bacillati</taxon>
        <taxon>Actinomycetota</taxon>
        <taxon>Actinomycetes</taxon>
        <taxon>Mycobacteriales</taxon>
        <taxon>Corynebacteriaceae</taxon>
        <taxon>Corynebacterium</taxon>
    </lineage>
</organism>
<gene>
    <name evidence="6" type="ORF">H9870_02725</name>
</gene>
<dbReference type="SUPFAM" id="SSF56235">
    <property type="entry name" value="N-terminal nucleophile aminohydrolases (Ntn hydrolases)"/>
    <property type="match status" value="1"/>
</dbReference>
<dbReference type="Pfam" id="PF01019">
    <property type="entry name" value="G_glu_transpept"/>
    <property type="match status" value="2"/>
</dbReference>
<comment type="similarity">
    <text evidence="1">Belongs to the gamma-glutamyltransferase family.</text>
</comment>
<accession>A0A9D1RPR6</accession>
<dbReference type="PANTHER" id="PTHR43199">
    <property type="entry name" value="GLUTATHIONE HYDROLASE"/>
    <property type="match status" value="1"/>
</dbReference>
<dbReference type="InterPro" id="IPR051792">
    <property type="entry name" value="GGT_bact"/>
</dbReference>
<keyword evidence="6" id="KW-0012">Acyltransferase</keyword>
<dbReference type="EMBL" id="DXGC01000023">
    <property type="protein sequence ID" value="HIW90562.1"/>
    <property type="molecule type" value="Genomic_DNA"/>
</dbReference>
<reference evidence="6" key="2">
    <citation type="submission" date="2021-04" db="EMBL/GenBank/DDBJ databases">
        <authorList>
            <person name="Gilroy R."/>
        </authorList>
    </citation>
    <scope>NUCLEOTIDE SEQUENCE</scope>
    <source>
        <strain evidence="6">CHK32-1732</strain>
    </source>
</reference>
<dbReference type="PANTHER" id="PTHR43199:SF1">
    <property type="entry name" value="GLUTATHIONE HYDROLASE PROENZYME"/>
    <property type="match status" value="1"/>
</dbReference>
<dbReference type="EC" id="2.3.2.2" evidence="6"/>
<dbReference type="Gene3D" id="3.60.20.40">
    <property type="match status" value="1"/>
</dbReference>
<keyword evidence="4" id="KW-0865">Zymogen</keyword>
<evidence type="ECO:0000256" key="2">
    <source>
        <dbReference type="ARBA" id="ARBA00022679"/>
    </source>
</evidence>
<feature type="region of interest" description="Disordered" evidence="5">
    <location>
        <begin position="365"/>
        <end position="385"/>
    </location>
</feature>
<dbReference type="GO" id="GO:0016787">
    <property type="term" value="F:hydrolase activity"/>
    <property type="evidence" value="ECO:0007669"/>
    <property type="project" value="UniProtKB-KW"/>
</dbReference>
<feature type="compositionally biased region" description="Polar residues" evidence="5">
    <location>
        <begin position="376"/>
        <end position="385"/>
    </location>
</feature>
<dbReference type="AlphaFoldDB" id="A0A9D1RPR6"/>
<feature type="region of interest" description="Disordered" evidence="5">
    <location>
        <begin position="30"/>
        <end position="64"/>
    </location>
</feature>
<sequence>MDLRKTSTQVLLFVLLVVLVVVLAVKCSDNEPDPQPLPKATGSAASSCREGGATTDGAQEGGMVSTPDPHATEAACDVLADGGTAADAMVAAQYVLGLTEPNYSGPGGGGVAVYHDAQSGITETFDGTVYAPEEEDLFDSESIGVPQTDRLMDTLRDRFGTQSLAQLTAPAERLASEGFEVSDRLADAISARESDLEDLDLFEDGIPDAGDTLKNPEYAEYLAGLTGTEDPIEPHEPLCVNYQGKRVCGSDSTSTGFMVTAEALGILDHLDLARLTPYPEEDDADAGDGPAARATAQHLMMEAERIAFTNANTWMADASKNEDRSDEYVDRIVKGADHLEDAADSITQKKTLDSDMEPEKLSDWENQYEDSDDEGTSQITIRDSAGSMASLTTTLQRSFGSGEMENGYFLNNSLDNFSGSAEEGDPNYREAGARPRTTMSPVLVFDDSADSGAAPVMGLGSPGGRKIPSYVVKALVGIVDWGLTPDEAVRMPNFGATNRNSVYSVKQSGQQNAMRRLLEDWGHNLESGNYNSGLSVIQVGEDGVVSAADQRREGSAAGVNVE</sequence>
<evidence type="ECO:0000313" key="7">
    <source>
        <dbReference type="Proteomes" id="UP000824190"/>
    </source>
</evidence>
<dbReference type="InterPro" id="IPR043138">
    <property type="entry name" value="GGT_lsub"/>
</dbReference>